<dbReference type="Proteomes" id="UP000230069">
    <property type="component" value="Unassembled WGS sequence"/>
</dbReference>
<dbReference type="InParanoid" id="A0A2G5EZ43"/>
<keyword evidence="1" id="KW-0540">Nuclease</keyword>
<dbReference type="EMBL" id="KZ305020">
    <property type="protein sequence ID" value="PIA60996.1"/>
    <property type="molecule type" value="Genomic_DNA"/>
</dbReference>
<evidence type="ECO:0000256" key="1">
    <source>
        <dbReference type="ARBA" id="ARBA00022722"/>
    </source>
</evidence>
<evidence type="ECO:0000313" key="3">
    <source>
        <dbReference type="EMBL" id="PIA60996.1"/>
    </source>
</evidence>
<reference evidence="3 4" key="1">
    <citation type="submission" date="2017-09" db="EMBL/GenBank/DDBJ databases">
        <title>WGS assembly of Aquilegia coerulea Goldsmith.</title>
        <authorList>
            <person name="Hodges S."/>
            <person name="Kramer E."/>
            <person name="Nordborg M."/>
            <person name="Tomkins J."/>
            <person name="Borevitz J."/>
            <person name="Derieg N."/>
            <person name="Yan J."/>
            <person name="Mihaltcheva S."/>
            <person name="Hayes R.D."/>
            <person name="Rokhsar D."/>
        </authorList>
    </citation>
    <scope>NUCLEOTIDE SEQUENCE [LARGE SCALE GENOMIC DNA]</scope>
    <source>
        <strain evidence="4">cv. Goldsmith</strain>
    </source>
</reference>
<dbReference type="AlphaFoldDB" id="A0A2G5EZ43"/>
<sequence length="144" mass="16285">MKTFNVNVNGVSIKTTVIDEASHVDSCLTELILSCNYNSVSPFLIALDVKFKKPNNDHIETLQLATGTRCLLLQLHKMKTNVPPSLQNLLSASLFCFVGVRMQETLSMLWHEYGLRCRHAYDLAKRIKERWPIAIVMTLSHGPT</sequence>
<evidence type="ECO:0008006" key="5">
    <source>
        <dbReference type="Google" id="ProtNLM"/>
    </source>
</evidence>
<dbReference type="GO" id="GO:0008408">
    <property type="term" value="F:3'-5' exonuclease activity"/>
    <property type="evidence" value="ECO:0007669"/>
    <property type="project" value="TreeGrafter"/>
</dbReference>
<accession>A0A2G5EZ43</accession>
<dbReference type="PANTHER" id="PTHR13620">
    <property type="entry name" value="3-5 EXONUCLEASE"/>
    <property type="match status" value="1"/>
</dbReference>
<dbReference type="InterPro" id="IPR012337">
    <property type="entry name" value="RNaseH-like_sf"/>
</dbReference>
<gene>
    <name evidence="3" type="ORF">AQUCO_00300486v1</name>
</gene>
<keyword evidence="4" id="KW-1185">Reference proteome</keyword>
<name>A0A2G5EZ43_AQUCA</name>
<evidence type="ECO:0000256" key="2">
    <source>
        <dbReference type="ARBA" id="ARBA00022801"/>
    </source>
</evidence>
<evidence type="ECO:0000313" key="4">
    <source>
        <dbReference type="Proteomes" id="UP000230069"/>
    </source>
</evidence>
<dbReference type="InterPro" id="IPR036397">
    <property type="entry name" value="RNaseH_sf"/>
</dbReference>
<protein>
    <recommendedName>
        <fullName evidence="5">3'-5' exonuclease domain-containing protein</fullName>
    </recommendedName>
</protein>
<keyword evidence="2" id="KW-0378">Hydrolase</keyword>
<dbReference type="SUPFAM" id="SSF53098">
    <property type="entry name" value="Ribonuclease H-like"/>
    <property type="match status" value="1"/>
</dbReference>
<dbReference type="Gene3D" id="3.30.420.10">
    <property type="entry name" value="Ribonuclease H-like superfamily/Ribonuclease H"/>
    <property type="match status" value="1"/>
</dbReference>
<dbReference type="OrthoDB" id="446462at2759"/>
<organism evidence="3 4">
    <name type="scientific">Aquilegia coerulea</name>
    <name type="common">Rocky mountain columbine</name>
    <dbReference type="NCBI Taxonomy" id="218851"/>
    <lineage>
        <taxon>Eukaryota</taxon>
        <taxon>Viridiplantae</taxon>
        <taxon>Streptophyta</taxon>
        <taxon>Embryophyta</taxon>
        <taxon>Tracheophyta</taxon>
        <taxon>Spermatophyta</taxon>
        <taxon>Magnoliopsida</taxon>
        <taxon>Ranunculales</taxon>
        <taxon>Ranunculaceae</taxon>
        <taxon>Thalictroideae</taxon>
        <taxon>Aquilegia</taxon>
    </lineage>
</organism>
<proteinExistence type="predicted"/>
<dbReference type="GO" id="GO:0005737">
    <property type="term" value="C:cytoplasm"/>
    <property type="evidence" value="ECO:0007669"/>
    <property type="project" value="TreeGrafter"/>
</dbReference>
<dbReference type="InterPro" id="IPR051132">
    <property type="entry name" value="3-5_Exonuclease_domain"/>
</dbReference>
<dbReference type="GO" id="GO:0005634">
    <property type="term" value="C:nucleus"/>
    <property type="evidence" value="ECO:0007669"/>
    <property type="project" value="TreeGrafter"/>
</dbReference>
<dbReference type="STRING" id="218851.A0A2G5EZ43"/>
<dbReference type="GO" id="GO:0003676">
    <property type="term" value="F:nucleic acid binding"/>
    <property type="evidence" value="ECO:0007669"/>
    <property type="project" value="InterPro"/>
</dbReference>
<dbReference type="PANTHER" id="PTHR13620:SF76">
    <property type="entry name" value="WERNER SYNDROME-LIKE EXONUCLEASE"/>
    <property type="match status" value="1"/>
</dbReference>